<dbReference type="EMBL" id="LSSL01007759">
    <property type="protein sequence ID" value="OLY77647.1"/>
    <property type="molecule type" value="Genomic_DNA"/>
</dbReference>
<evidence type="ECO:0000313" key="2">
    <source>
        <dbReference type="Proteomes" id="UP000187455"/>
    </source>
</evidence>
<dbReference type="AlphaFoldDB" id="A0A1R0GL80"/>
<proteinExistence type="predicted"/>
<dbReference type="STRING" id="133383.A0A1R0GL80"/>
<gene>
    <name evidence="1" type="ORF">AYI68_g8319</name>
</gene>
<dbReference type="OrthoDB" id="10468539at2759"/>
<keyword evidence="2" id="KW-1185">Reference proteome</keyword>
<accession>A0A1R0GL80</accession>
<evidence type="ECO:0000313" key="1">
    <source>
        <dbReference type="EMBL" id="OLY77647.1"/>
    </source>
</evidence>
<comment type="caution">
    <text evidence="1">The sequence shown here is derived from an EMBL/GenBank/DDBJ whole genome shotgun (WGS) entry which is preliminary data.</text>
</comment>
<reference evidence="1 2" key="1">
    <citation type="journal article" date="2016" name="Mol. Biol. Evol.">
        <title>Genome-Wide Survey of Gut Fungi (Harpellales) Reveals the First Horizontally Transferred Ubiquitin Gene from a Mosquito Host.</title>
        <authorList>
            <person name="Wang Y."/>
            <person name="White M.M."/>
            <person name="Kvist S."/>
            <person name="Moncalvo J.M."/>
        </authorList>
    </citation>
    <scope>NUCLEOTIDE SEQUENCE [LARGE SCALE GENOMIC DNA]</scope>
    <source>
        <strain evidence="1 2">ALG-7-W6</strain>
    </source>
</reference>
<dbReference type="Proteomes" id="UP000187455">
    <property type="component" value="Unassembled WGS sequence"/>
</dbReference>
<protein>
    <submittedName>
        <fullName evidence="1">Uncharacterized protein</fullName>
    </submittedName>
</protein>
<name>A0A1R0GL80_9FUNG</name>
<sequence>MHETYRAYKSETCRDGILDKHVQVRDDPISENRTPWYDHIQQGYFNESFNIKDPRHTTRSNKTDKIWEDVAQMLSEIYRKGTSNFGRAITWKINAASTAVAEEQINVEECFIDIDGEPIRRKNTESAILEGPFEKMEWSVVPTGNPRNRDIHRCERGNTPHQVQGATSRFNCIETERNCGPVCSDLLGQYEHSIISKEIRCNYLTQISQHSGTPMGSFPEDEYQASSNVFSISSEPGECTKPSNGNNRMVTFEPERATVQLGRFEEPLLMPVLEPDCTDRSEDVTRADINDFNYTRMVISDFFSGNFKTLDLTATNSQATEVIPDPKSGRSHLTKNRDWTLWHGGSAERLQGKICLQHCN</sequence>
<organism evidence="1 2">
    <name type="scientific">Smittium mucronatum</name>
    <dbReference type="NCBI Taxonomy" id="133383"/>
    <lineage>
        <taxon>Eukaryota</taxon>
        <taxon>Fungi</taxon>
        <taxon>Fungi incertae sedis</taxon>
        <taxon>Zoopagomycota</taxon>
        <taxon>Kickxellomycotina</taxon>
        <taxon>Harpellomycetes</taxon>
        <taxon>Harpellales</taxon>
        <taxon>Legeriomycetaceae</taxon>
        <taxon>Smittium</taxon>
    </lineage>
</organism>